<reference evidence="1" key="1">
    <citation type="submission" date="2020-11" db="EMBL/GenBank/DDBJ databases">
        <authorList>
            <consortium name="DOE Joint Genome Institute"/>
            <person name="Ahrendt S."/>
            <person name="Riley R."/>
            <person name="Andreopoulos W."/>
            <person name="LaButti K."/>
            <person name="Pangilinan J."/>
            <person name="Ruiz-duenas F.J."/>
            <person name="Barrasa J.M."/>
            <person name="Sanchez-Garcia M."/>
            <person name="Camarero S."/>
            <person name="Miyauchi S."/>
            <person name="Serrano A."/>
            <person name="Linde D."/>
            <person name="Babiker R."/>
            <person name="Drula E."/>
            <person name="Ayuso-Fernandez I."/>
            <person name="Pacheco R."/>
            <person name="Padilla G."/>
            <person name="Ferreira P."/>
            <person name="Barriuso J."/>
            <person name="Kellner H."/>
            <person name="Castanera R."/>
            <person name="Alfaro M."/>
            <person name="Ramirez L."/>
            <person name="Pisabarro A.G."/>
            <person name="Kuo A."/>
            <person name="Tritt A."/>
            <person name="Lipzen A."/>
            <person name="He G."/>
            <person name="Yan M."/>
            <person name="Ng V."/>
            <person name="Cullen D."/>
            <person name="Martin F."/>
            <person name="Rosso M.-N."/>
            <person name="Henrissat B."/>
            <person name="Hibbett D."/>
            <person name="Martinez A.T."/>
            <person name="Grigoriev I.V."/>
        </authorList>
    </citation>
    <scope>NUCLEOTIDE SEQUENCE</scope>
    <source>
        <strain evidence="1">AH 44721</strain>
    </source>
</reference>
<keyword evidence="2" id="KW-1185">Reference proteome</keyword>
<evidence type="ECO:0000313" key="1">
    <source>
        <dbReference type="EMBL" id="KAF8900740.1"/>
    </source>
</evidence>
<name>A0A9P5TM49_GYMJU</name>
<gene>
    <name evidence="1" type="ORF">CPB84DRAFT_1020787</name>
</gene>
<dbReference type="AlphaFoldDB" id="A0A9P5TM49"/>
<proteinExistence type="predicted"/>
<comment type="caution">
    <text evidence="1">The sequence shown here is derived from an EMBL/GenBank/DDBJ whole genome shotgun (WGS) entry which is preliminary data.</text>
</comment>
<dbReference type="OrthoDB" id="3044029at2759"/>
<dbReference type="Proteomes" id="UP000724874">
    <property type="component" value="Unassembled WGS sequence"/>
</dbReference>
<accession>A0A9P5TM49</accession>
<protein>
    <submittedName>
        <fullName evidence="1">Uncharacterized protein</fullName>
    </submittedName>
</protein>
<evidence type="ECO:0000313" key="2">
    <source>
        <dbReference type="Proteomes" id="UP000724874"/>
    </source>
</evidence>
<sequence length="181" mass="19111">MWCVAAHPNPLGLGKRAAADNTVIVRGSDNYCLIVPKDAYTDIGDSEQPGGTTSYCTPTAHYSSEQGVMPDDFWTDVEFTLGNGEGSGGRWAQLTGCINPSTLDRLNVNDEGGQYDSNGGSEGVGNPVGSVCTGYNYYVELIEPGGPRACIKCCDDEDDCPTTKDTAGCPEVIPGNYFDCA</sequence>
<organism evidence="1 2">
    <name type="scientific">Gymnopilus junonius</name>
    <name type="common">Spectacular rustgill mushroom</name>
    <name type="synonym">Gymnopilus spectabilis subsp. junonius</name>
    <dbReference type="NCBI Taxonomy" id="109634"/>
    <lineage>
        <taxon>Eukaryota</taxon>
        <taxon>Fungi</taxon>
        <taxon>Dikarya</taxon>
        <taxon>Basidiomycota</taxon>
        <taxon>Agaricomycotina</taxon>
        <taxon>Agaricomycetes</taxon>
        <taxon>Agaricomycetidae</taxon>
        <taxon>Agaricales</taxon>
        <taxon>Agaricineae</taxon>
        <taxon>Hymenogastraceae</taxon>
        <taxon>Gymnopilus</taxon>
    </lineage>
</organism>
<dbReference type="EMBL" id="JADNYJ010000046">
    <property type="protein sequence ID" value="KAF8900740.1"/>
    <property type="molecule type" value="Genomic_DNA"/>
</dbReference>